<name>K0SN62_THAOC</name>
<organism evidence="1 2">
    <name type="scientific">Thalassiosira oceanica</name>
    <name type="common">Marine diatom</name>
    <dbReference type="NCBI Taxonomy" id="159749"/>
    <lineage>
        <taxon>Eukaryota</taxon>
        <taxon>Sar</taxon>
        <taxon>Stramenopiles</taxon>
        <taxon>Ochrophyta</taxon>
        <taxon>Bacillariophyta</taxon>
        <taxon>Coscinodiscophyceae</taxon>
        <taxon>Thalassiosirophycidae</taxon>
        <taxon>Thalassiosirales</taxon>
        <taxon>Thalassiosiraceae</taxon>
        <taxon>Thalassiosira</taxon>
    </lineage>
</organism>
<evidence type="ECO:0000313" key="1">
    <source>
        <dbReference type="EMBL" id="EJK66800.1"/>
    </source>
</evidence>
<dbReference type="EMBL" id="AGNL01014241">
    <property type="protein sequence ID" value="EJK66800.1"/>
    <property type="molecule type" value="Genomic_DNA"/>
</dbReference>
<accession>K0SN62</accession>
<sequence length="66" mass="7289">MPETVHRIRSGYSGELLDDNAVKLSASDIPIEHHLEGFVRSNALQTITEDISDSTSQPGSESFSEW</sequence>
<proteinExistence type="predicted"/>
<dbReference type="Proteomes" id="UP000266841">
    <property type="component" value="Unassembled WGS sequence"/>
</dbReference>
<protein>
    <submittedName>
        <fullName evidence="1">Uncharacterized protein</fullName>
    </submittedName>
</protein>
<reference evidence="1 2" key="1">
    <citation type="journal article" date="2012" name="Genome Biol.">
        <title>Genome and low-iron response of an oceanic diatom adapted to chronic iron limitation.</title>
        <authorList>
            <person name="Lommer M."/>
            <person name="Specht M."/>
            <person name="Roy A.S."/>
            <person name="Kraemer L."/>
            <person name="Andreson R."/>
            <person name="Gutowska M.A."/>
            <person name="Wolf J."/>
            <person name="Bergner S.V."/>
            <person name="Schilhabel M.B."/>
            <person name="Klostermeier U.C."/>
            <person name="Beiko R.G."/>
            <person name="Rosenstiel P."/>
            <person name="Hippler M."/>
            <person name="Laroche J."/>
        </authorList>
    </citation>
    <scope>NUCLEOTIDE SEQUENCE [LARGE SCALE GENOMIC DNA]</scope>
    <source>
        <strain evidence="1 2">CCMP1005</strain>
    </source>
</reference>
<dbReference type="AlphaFoldDB" id="K0SN62"/>
<comment type="caution">
    <text evidence="1">The sequence shown here is derived from an EMBL/GenBank/DDBJ whole genome shotgun (WGS) entry which is preliminary data.</text>
</comment>
<gene>
    <name evidence="1" type="ORF">THAOC_12241</name>
</gene>
<evidence type="ECO:0000313" key="2">
    <source>
        <dbReference type="Proteomes" id="UP000266841"/>
    </source>
</evidence>
<keyword evidence="2" id="KW-1185">Reference proteome</keyword>